<evidence type="ECO:0000313" key="2">
    <source>
        <dbReference type="EMBL" id="OCL08952.1"/>
    </source>
</evidence>
<proteinExistence type="predicted"/>
<accession>A0A8E2F1Q0</accession>
<feature type="region of interest" description="Disordered" evidence="1">
    <location>
        <begin position="23"/>
        <end position="50"/>
    </location>
</feature>
<sequence>MSSSSFVITRTVRARPLVRRTAVGQTRYSSYQPPTPPSSSSSGGSGAKNPHRAFYSDFGSPILKVFLGALFTYQALYWGWMKLETLEIKDEKNAEITMLEGQLRDLTAGKQDVNKT</sequence>
<dbReference type="Proteomes" id="UP000250140">
    <property type="component" value="Unassembled WGS sequence"/>
</dbReference>
<keyword evidence="3" id="KW-1185">Reference proteome</keyword>
<organism evidence="2 3">
    <name type="scientific">Glonium stellatum</name>
    <dbReference type="NCBI Taxonomy" id="574774"/>
    <lineage>
        <taxon>Eukaryota</taxon>
        <taxon>Fungi</taxon>
        <taxon>Dikarya</taxon>
        <taxon>Ascomycota</taxon>
        <taxon>Pezizomycotina</taxon>
        <taxon>Dothideomycetes</taxon>
        <taxon>Pleosporomycetidae</taxon>
        <taxon>Gloniales</taxon>
        <taxon>Gloniaceae</taxon>
        <taxon>Glonium</taxon>
    </lineage>
</organism>
<evidence type="ECO:0000313" key="3">
    <source>
        <dbReference type="Proteomes" id="UP000250140"/>
    </source>
</evidence>
<dbReference type="EMBL" id="KV749550">
    <property type="protein sequence ID" value="OCL08952.1"/>
    <property type="molecule type" value="Genomic_DNA"/>
</dbReference>
<protein>
    <submittedName>
        <fullName evidence="2">Uncharacterized protein</fullName>
    </submittedName>
</protein>
<dbReference type="AlphaFoldDB" id="A0A8E2F1Q0"/>
<reference evidence="2 3" key="1">
    <citation type="journal article" date="2016" name="Nat. Commun.">
        <title>Ectomycorrhizal ecology is imprinted in the genome of the dominant symbiotic fungus Cenococcum geophilum.</title>
        <authorList>
            <consortium name="DOE Joint Genome Institute"/>
            <person name="Peter M."/>
            <person name="Kohler A."/>
            <person name="Ohm R.A."/>
            <person name="Kuo A."/>
            <person name="Krutzmann J."/>
            <person name="Morin E."/>
            <person name="Arend M."/>
            <person name="Barry K.W."/>
            <person name="Binder M."/>
            <person name="Choi C."/>
            <person name="Clum A."/>
            <person name="Copeland A."/>
            <person name="Grisel N."/>
            <person name="Haridas S."/>
            <person name="Kipfer T."/>
            <person name="LaButti K."/>
            <person name="Lindquist E."/>
            <person name="Lipzen A."/>
            <person name="Maire R."/>
            <person name="Meier B."/>
            <person name="Mihaltcheva S."/>
            <person name="Molinier V."/>
            <person name="Murat C."/>
            <person name="Poggeler S."/>
            <person name="Quandt C.A."/>
            <person name="Sperisen C."/>
            <person name="Tritt A."/>
            <person name="Tisserant E."/>
            <person name="Crous P.W."/>
            <person name="Henrissat B."/>
            <person name="Nehls U."/>
            <person name="Egli S."/>
            <person name="Spatafora J.W."/>
            <person name="Grigoriev I.V."/>
            <person name="Martin F.M."/>
        </authorList>
    </citation>
    <scope>NUCLEOTIDE SEQUENCE [LARGE SCALE GENOMIC DNA]</scope>
    <source>
        <strain evidence="2 3">CBS 207.34</strain>
    </source>
</reference>
<gene>
    <name evidence="2" type="ORF">AOQ84DRAFT_376286</name>
</gene>
<evidence type="ECO:0000256" key="1">
    <source>
        <dbReference type="SAM" id="MobiDB-lite"/>
    </source>
</evidence>
<dbReference type="OrthoDB" id="2120024at2759"/>
<name>A0A8E2F1Q0_9PEZI</name>